<dbReference type="CDD" id="cd06222">
    <property type="entry name" value="RNase_H_like"/>
    <property type="match status" value="2"/>
</dbReference>
<dbReference type="PANTHER" id="PTHR33116:SF86">
    <property type="entry name" value="REVERSE TRANSCRIPTASE DOMAIN-CONTAINING PROTEIN"/>
    <property type="match status" value="1"/>
</dbReference>
<dbReference type="Gene3D" id="3.60.10.10">
    <property type="entry name" value="Endonuclease/exonuclease/phosphatase"/>
    <property type="match status" value="1"/>
</dbReference>
<dbReference type="InterPro" id="IPR012337">
    <property type="entry name" value="RNaseH-like_sf"/>
</dbReference>
<dbReference type="InterPro" id="IPR026960">
    <property type="entry name" value="RVT-Znf"/>
</dbReference>
<name>A0A2N9HAF1_FAGSY</name>
<dbReference type="PROSITE" id="PS50158">
    <property type="entry name" value="ZF_CCHC"/>
    <property type="match status" value="1"/>
</dbReference>
<dbReference type="Pfam" id="PF13456">
    <property type="entry name" value="RVT_3"/>
    <property type="match status" value="2"/>
</dbReference>
<dbReference type="InterPro" id="IPR001878">
    <property type="entry name" value="Znf_CCHC"/>
</dbReference>
<dbReference type="PANTHER" id="PTHR33116">
    <property type="entry name" value="REVERSE TRANSCRIPTASE ZINC-BINDING DOMAIN-CONTAINING PROTEIN-RELATED-RELATED"/>
    <property type="match status" value="1"/>
</dbReference>
<dbReference type="InterPro" id="IPR044730">
    <property type="entry name" value="RNase_H-like_dom_plant"/>
</dbReference>
<dbReference type="GO" id="GO:0003676">
    <property type="term" value="F:nucleic acid binding"/>
    <property type="evidence" value="ECO:0007669"/>
    <property type="project" value="InterPro"/>
</dbReference>
<dbReference type="InterPro" id="IPR036397">
    <property type="entry name" value="RNaseH_sf"/>
</dbReference>
<dbReference type="PROSITE" id="PS50878">
    <property type="entry name" value="RT_POL"/>
    <property type="match status" value="1"/>
</dbReference>
<accession>A0A2N9HAF1</accession>
<gene>
    <name evidence="4" type="ORF">FSB_LOCUS36512</name>
</gene>
<proteinExistence type="predicted"/>
<dbReference type="InterPro" id="IPR002156">
    <property type="entry name" value="RNaseH_domain"/>
</dbReference>
<dbReference type="GO" id="GO:0008270">
    <property type="term" value="F:zinc ion binding"/>
    <property type="evidence" value="ECO:0007669"/>
    <property type="project" value="UniProtKB-KW"/>
</dbReference>
<feature type="domain" description="CCHC-type" evidence="2">
    <location>
        <begin position="450"/>
        <end position="463"/>
    </location>
</feature>
<evidence type="ECO:0000259" key="2">
    <source>
        <dbReference type="PROSITE" id="PS50158"/>
    </source>
</evidence>
<feature type="domain" description="Reverse transcriptase" evidence="3">
    <location>
        <begin position="1099"/>
        <end position="1380"/>
    </location>
</feature>
<evidence type="ECO:0000256" key="1">
    <source>
        <dbReference type="PROSITE-ProRule" id="PRU00047"/>
    </source>
</evidence>
<keyword evidence="1" id="KW-0863">Zinc-finger</keyword>
<dbReference type="Gene3D" id="3.30.420.10">
    <property type="entry name" value="Ribonuclease H-like superfamily/Ribonuclease H"/>
    <property type="match status" value="1"/>
</dbReference>
<sequence length="1991" mass="226872">MLLWRIAIELFPTKDKVQRFASNVDPSCHFCGNEVETQIHLFWHCHVARSLWFGSGWGIRVDKIHMENSLALVEFLLYPTLDLVLTKEQSSHFLLNGALILDKIWKLRNAVIYEGAVLDMDSHIRGVFKLVKEHWCSKQLSQVSFPQRDAMEWSCPGPGTMKINCDVAIGKDYSVIAAVARDWRGALVFALSKKANTNVPLQAEAEVLLWFVQLAGSFNGIKVVIEGDSKMCIEALRTQNVDGPWRISSCLTEICRLTFLLSDCSFTWVMEEVPEQISVENLVSRTKRLGWQGNKVRLEVDTDKEDEAKLLLIVRVADRNIFIFEFKHEVDLRRAWDRRPWSIKGEHLILKKFNASLSLNEVDFTSTEFWIQIYRLPLNRQKKENLLKIGGFVGRAINTDLSGKGSRFVRVRVEVDVNCPLSTGFPLDRDEDNLPTLWIPFKYEKLGNFCYGCGKLGHEQRDCSDNEVQIQLREGVDFGLFGKWLRADNNEFQPGLNSNGLLEANLFECNLGGRDFLFLESSQGAIQEKIDQVKGDKEKQCQKAVAAAVNTWNEMVQEEKLERTDFVEAGTRNDEDLQLLSCQEAKNTDLGNLPEAFLNSMVSLPPKLDQGGPYQAPPFAMRLLAWNCRGIGKAPTVRALKALARDNSPDLVFLSETKSNVQKINKIRVSLNYVDSFCVESSGKAGGLALFWKQGVDFEVVYSDVHIIAGLVYSDPPGSSWLLLAIYGPPKRQHRKNFWSFLKDLIGSYSGPWLIIGDLNSIYSSEDKRGGSLRGSCSTNWFSDFVAETGALDLGFNGPHFTWSNKREGLANVKERLDRALCDQEWQCLFPKAGIRHLGAPTSDHRPILLDTHLDNGKIVRPFRFEAMWTKDEESSAIVEKAWNLEVEGSQCFKLAKKIKKTRYELKDWNKAYFGMAQTRIKELEHKIEEIRGLDPTKENLELEAALCLELNDWLEKEEIKWKQKSRELWLREGDRNSKFFHLSTLIRRRCNRINEIKLEDGTWLFGREAIGNYFTNHFKSIYQSVHPQFPQSLEGLIEAVISEEENNNLCRVPSEDEIRMIVFEMHPLKAPGPDGFPGLFYRHYWSIVGGQVIAAVQSFFRDGWLLRELNQTFISLIPKKNGACNFSHFRPISLCNFCYKIISKILVSRLRPLLGKLIDPAQTAFVPNRWITENVVLAQEIVHSFKHMKKKRGFLGMKLDFNKAYDRMEWSFLEAVLIAFGFSGKTVRLIMQCVSTVQFTLLLNGGICSNFCPFRGLRQGDPLSPYLFIMGSEVLMRLINREIQQGSLMGVKIGNTAPPISKLCYADDVILICRARADEVRSLMNCLDTYCAWSGQSISLEKSGVFYSKGVHVQFKKQICSLWGLKPLPQSTKYLGVPLFLSQNRMKDFHYLKERMEAKTCSWKSKALSWMGRATLIKSVALAIPCYTMAVIQLPKKLCEEMDAILRRFWWAPRKEVSHFFAPMAWRKLCTPKSEGGLGFRSFWSLNQTFLAKLAWWILSKKDSLCVKLLLSKYKIRGNWLNQTPNSKGSWTWRGIEKSKHILSKGACMAVGDGNNILVWSDPWVPDCSSFIPRPKDDNGLLNSLVVSQLFNQEHTDWDEGKLQSLFEPDDVQAIKRIPVPHHARSDGWIWTKSNNGDFSIKSAYWNARCISDRGTLDSIKEGIWKANLHERLKMLLWRIASSLLPTKVNLARFIDNADLWCPLCKNDQESVVHIFLHCPIAKALWFGSQWGIRSEFLPISDASKLIEFILKPSSCIQVSVELEESFSLYGALIIDAIWKMRNHVVFERKNLQPEDMLRCINKTFLEFSKFRSAAYSGNKIKIPCGWCKPSQGQIKINCDAAIGQNYSVLAVVARDWRGNLVFALSKKVNTNVPVQAEAEALRWAVSLALARDLSNVVFESDSQICINAVVQSISKPLWRIQSLIWDIQSAVRLITNYVFHWVSREANIAAHSLASWSLKNAFVGSFDSFCGPSSFVDVISKEASSVLLL</sequence>
<dbReference type="GO" id="GO:0004523">
    <property type="term" value="F:RNA-DNA hybrid ribonuclease activity"/>
    <property type="evidence" value="ECO:0007669"/>
    <property type="project" value="InterPro"/>
</dbReference>
<evidence type="ECO:0008006" key="5">
    <source>
        <dbReference type="Google" id="ProtNLM"/>
    </source>
</evidence>
<dbReference type="SUPFAM" id="SSF56219">
    <property type="entry name" value="DNase I-like"/>
    <property type="match status" value="1"/>
</dbReference>
<keyword evidence="1" id="KW-0862">Zinc</keyword>
<dbReference type="CDD" id="cd01650">
    <property type="entry name" value="RT_nLTR_like"/>
    <property type="match status" value="1"/>
</dbReference>
<evidence type="ECO:0000259" key="3">
    <source>
        <dbReference type="PROSITE" id="PS50878"/>
    </source>
</evidence>
<dbReference type="InterPro" id="IPR036691">
    <property type="entry name" value="Endo/exonu/phosph_ase_sf"/>
</dbReference>
<evidence type="ECO:0000313" key="4">
    <source>
        <dbReference type="EMBL" id="SPD08630.1"/>
    </source>
</evidence>
<dbReference type="Pfam" id="PF13966">
    <property type="entry name" value="zf-RVT"/>
    <property type="match status" value="2"/>
</dbReference>
<dbReference type="EMBL" id="OIVN01003077">
    <property type="protein sequence ID" value="SPD08630.1"/>
    <property type="molecule type" value="Genomic_DNA"/>
</dbReference>
<dbReference type="SUPFAM" id="SSF56672">
    <property type="entry name" value="DNA/RNA polymerases"/>
    <property type="match status" value="1"/>
</dbReference>
<reference evidence="4" key="1">
    <citation type="submission" date="2018-02" db="EMBL/GenBank/DDBJ databases">
        <authorList>
            <person name="Cohen D.B."/>
            <person name="Kent A.D."/>
        </authorList>
    </citation>
    <scope>NUCLEOTIDE SEQUENCE</scope>
</reference>
<dbReference type="SUPFAM" id="SSF53098">
    <property type="entry name" value="Ribonuclease H-like"/>
    <property type="match status" value="1"/>
</dbReference>
<organism evidence="4">
    <name type="scientific">Fagus sylvatica</name>
    <name type="common">Beechnut</name>
    <dbReference type="NCBI Taxonomy" id="28930"/>
    <lineage>
        <taxon>Eukaryota</taxon>
        <taxon>Viridiplantae</taxon>
        <taxon>Streptophyta</taxon>
        <taxon>Embryophyta</taxon>
        <taxon>Tracheophyta</taxon>
        <taxon>Spermatophyta</taxon>
        <taxon>Magnoliopsida</taxon>
        <taxon>eudicotyledons</taxon>
        <taxon>Gunneridae</taxon>
        <taxon>Pentapetalae</taxon>
        <taxon>rosids</taxon>
        <taxon>fabids</taxon>
        <taxon>Fagales</taxon>
        <taxon>Fagaceae</taxon>
        <taxon>Fagus</taxon>
    </lineage>
</organism>
<dbReference type="InterPro" id="IPR043502">
    <property type="entry name" value="DNA/RNA_pol_sf"/>
</dbReference>
<dbReference type="InterPro" id="IPR005135">
    <property type="entry name" value="Endo/exonuclease/phosphatase"/>
</dbReference>
<dbReference type="Pfam" id="PF03372">
    <property type="entry name" value="Exo_endo_phos"/>
    <property type="match status" value="1"/>
</dbReference>
<keyword evidence="1" id="KW-0479">Metal-binding</keyword>
<dbReference type="Pfam" id="PF00078">
    <property type="entry name" value="RVT_1"/>
    <property type="match status" value="1"/>
</dbReference>
<dbReference type="InterPro" id="IPR000477">
    <property type="entry name" value="RT_dom"/>
</dbReference>
<protein>
    <recommendedName>
        <fullName evidence="5">CCHC-type domain-containing protein</fullName>
    </recommendedName>
</protein>
<dbReference type="InterPro" id="IPR025836">
    <property type="entry name" value="Zn_knuckle_CX2CX4HX4C"/>
</dbReference>
<dbReference type="Pfam" id="PF14392">
    <property type="entry name" value="zf-CCHC_4"/>
    <property type="match status" value="1"/>
</dbReference>